<accession>A0A6I1MSU2</accession>
<name>A0A6I1MSU2_9CLOT</name>
<evidence type="ECO:0000313" key="1">
    <source>
        <dbReference type="EMBL" id="MPQ45237.1"/>
    </source>
</evidence>
<dbReference type="RefSeq" id="WP_152892347.1">
    <property type="nucleotide sequence ID" value="NZ_WHJC01000526.1"/>
</dbReference>
<evidence type="ECO:0008006" key="3">
    <source>
        <dbReference type="Google" id="ProtNLM"/>
    </source>
</evidence>
<dbReference type="OrthoDB" id="1757219at2"/>
<protein>
    <recommendedName>
        <fullName evidence="3">DUF1292 domain-containing protein</fullName>
    </recommendedName>
</protein>
<dbReference type="Proteomes" id="UP000430345">
    <property type="component" value="Unassembled WGS sequence"/>
</dbReference>
<comment type="caution">
    <text evidence="1">The sequence shown here is derived from an EMBL/GenBank/DDBJ whole genome shotgun (WGS) entry which is preliminary data.</text>
</comment>
<proteinExistence type="predicted"/>
<evidence type="ECO:0000313" key="2">
    <source>
        <dbReference type="Proteomes" id="UP000430345"/>
    </source>
</evidence>
<gene>
    <name evidence="1" type="ORF">GBZ86_16090</name>
</gene>
<organism evidence="1 2">
    <name type="scientific">Clostridium tarantellae</name>
    <dbReference type="NCBI Taxonomy" id="39493"/>
    <lineage>
        <taxon>Bacteria</taxon>
        <taxon>Bacillati</taxon>
        <taxon>Bacillota</taxon>
        <taxon>Clostridia</taxon>
        <taxon>Eubacteriales</taxon>
        <taxon>Clostridiaceae</taxon>
        <taxon>Clostridium</taxon>
    </lineage>
</organism>
<keyword evidence="2" id="KW-1185">Reference proteome</keyword>
<dbReference type="EMBL" id="WHJC01000526">
    <property type="protein sequence ID" value="MPQ45237.1"/>
    <property type="molecule type" value="Genomic_DNA"/>
</dbReference>
<feature type="non-terminal residue" evidence="1">
    <location>
        <position position="1"/>
    </location>
</feature>
<reference evidence="1 2" key="1">
    <citation type="submission" date="2019-10" db="EMBL/GenBank/DDBJ databases">
        <title>The Genome Sequence of Clostridium tarantellae Isolated from Fish Brain.</title>
        <authorList>
            <person name="Bano L."/>
            <person name="Kiel M."/>
            <person name="Sales G."/>
            <person name="Doxey A.C."/>
            <person name="Mansfield M.J."/>
            <person name="Schiavone M."/>
            <person name="Rossetto O."/>
            <person name="Pirazzini M."/>
            <person name="Dobrindt U."/>
            <person name="Montecucco C."/>
        </authorList>
    </citation>
    <scope>NUCLEOTIDE SEQUENCE [LARGE SCALE GENOMIC DNA]</scope>
    <source>
        <strain evidence="1 2">DSM 3997</strain>
    </source>
</reference>
<sequence length="208" mass="24810">IYSRVMFILDDIESLSDESTLKERAYYKNLKLLKIYIELLNKTEFKAKNEKKSIFSFFKEKSNENKLINECEEFKNKHKDALEKTKICVECMCVKCIRNCEFNPCVSCNKSGKVVYCDKKNINMILFNNFKKSQYNSETNENDPIEILCEIEFLDIDKRFRIIKDILQDSLLVLQYEYSIKDGDLYFAVEDVDLYNKIIEIYESNRFN</sequence>
<dbReference type="AlphaFoldDB" id="A0A6I1MSU2"/>